<evidence type="ECO:0000256" key="2">
    <source>
        <dbReference type="ARBA" id="ARBA00022723"/>
    </source>
</evidence>
<dbReference type="EnsemblMetazoa" id="CapteT150759">
    <property type="protein sequence ID" value="CapteP150759"/>
    <property type="gene ID" value="CapteG150759"/>
</dbReference>
<dbReference type="HOGENOM" id="CLU_026599_1_0_1"/>
<name>R7VM28_CAPTE</name>
<dbReference type="SMART" id="SM00355">
    <property type="entry name" value="ZnF_C2H2"/>
    <property type="match status" value="10"/>
</dbReference>
<dbReference type="GO" id="GO:0005634">
    <property type="term" value="C:nucleus"/>
    <property type="evidence" value="ECO:0007669"/>
    <property type="project" value="UniProtKB-SubCell"/>
</dbReference>
<evidence type="ECO:0000259" key="10">
    <source>
        <dbReference type="PROSITE" id="PS50157"/>
    </source>
</evidence>
<dbReference type="OrthoDB" id="10039931at2759"/>
<dbReference type="PANTHER" id="PTHR24391:SF18">
    <property type="entry name" value="EG:115C2.6 PROTEIN"/>
    <property type="match status" value="1"/>
</dbReference>
<feature type="domain" description="C2H2-type" evidence="10">
    <location>
        <begin position="240"/>
        <end position="267"/>
    </location>
</feature>
<protein>
    <recommendedName>
        <fullName evidence="10">C2H2-type domain-containing protein</fullName>
    </recommendedName>
</protein>
<dbReference type="OMA" id="GERNCLW"/>
<dbReference type="InterPro" id="IPR036236">
    <property type="entry name" value="Znf_C2H2_sf"/>
</dbReference>
<dbReference type="STRING" id="283909.R7VM28"/>
<organism evidence="11">
    <name type="scientific">Capitella teleta</name>
    <name type="common">Polychaete worm</name>
    <dbReference type="NCBI Taxonomy" id="283909"/>
    <lineage>
        <taxon>Eukaryota</taxon>
        <taxon>Metazoa</taxon>
        <taxon>Spiralia</taxon>
        <taxon>Lophotrochozoa</taxon>
        <taxon>Annelida</taxon>
        <taxon>Polychaeta</taxon>
        <taxon>Sedentaria</taxon>
        <taxon>Scolecida</taxon>
        <taxon>Capitellidae</taxon>
        <taxon>Capitella</taxon>
    </lineage>
</organism>
<dbReference type="InterPro" id="IPR051574">
    <property type="entry name" value="ZnF_E-box_Homeobox"/>
</dbReference>
<feature type="domain" description="C2H2-type" evidence="10">
    <location>
        <begin position="355"/>
        <end position="383"/>
    </location>
</feature>
<accession>R7VM28</accession>
<dbReference type="EMBL" id="AMQN01016458">
    <property type="status" value="NOT_ANNOTATED_CDS"/>
    <property type="molecule type" value="Genomic_DNA"/>
</dbReference>
<dbReference type="PANTHER" id="PTHR24391">
    <property type="entry name" value="HISTONE H4 TRANSCRIPTION FACTOR-RELATED"/>
    <property type="match status" value="1"/>
</dbReference>
<keyword evidence="13" id="KW-1185">Reference proteome</keyword>
<keyword evidence="2" id="KW-0479">Metal-binding</keyword>
<comment type="subcellular location">
    <subcellularLocation>
        <location evidence="1">Nucleus</location>
    </subcellularLocation>
</comment>
<dbReference type="SUPFAM" id="SSF57667">
    <property type="entry name" value="beta-beta-alpha zinc fingers"/>
    <property type="match status" value="2"/>
</dbReference>
<dbReference type="GO" id="GO:0008270">
    <property type="term" value="F:zinc ion binding"/>
    <property type="evidence" value="ECO:0007669"/>
    <property type="project" value="UniProtKB-KW"/>
</dbReference>
<feature type="region of interest" description="Disordered" evidence="9">
    <location>
        <begin position="446"/>
        <end position="494"/>
    </location>
</feature>
<evidence type="ECO:0000313" key="12">
    <source>
        <dbReference type="EnsemblMetazoa" id="CapteP150759"/>
    </source>
</evidence>
<feature type="domain" description="C2H2-type" evidence="10">
    <location>
        <begin position="266"/>
        <end position="294"/>
    </location>
</feature>
<evidence type="ECO:0000256" key="1">
    <source>
        <dbReference type="ARBA" id="ARBA00004123"/>
    </source>
</evidence>
<evidence type="ECO:0000256" key="3">
    <source>
        <dbReference type="ARBA" id="ARBA00022737"/>
    </source>
</evidence>
<evidence type="ECO:0000256" key="8">
    <source>
        <dbReference type="PROSITE-ProRule" id="PRU00042"/>
    </source>
</evidence>
<keyword evidence="4 8" id="KW-0863">Zinc-finger</keyword>
<evidence type="ECO:0000256" key="7">
    <source>
        <dbReference type="ARBA" id="ARBA00023242"/>
    </source>
</evidence>
<reference evidence="13" key="1">
    <citation type="submission" date="2012-12" db="EMBL/GenBank/DDBJ databases">
        <authorList>
            <person name="Hellsten U."/>
            <person name="Grimwood J."/>
            <person name="Chapman J.A."/>
            <person name="Shapiro H."/>
            <person name="Aerts A."/>
            <person name="Otillar R.P."/>
            <person name="Terry A.Y."/>
            <person name="Boore J.L."/>
            <person name="Simakov O."/>
            <person name="Marletaz F."/>
            <person name="Cho S.-J."/>
            <person name="Edsinger-Gonzales E."/>
            <person name="Havlak P."/>
            <person name="Kuo D.-H."/>
            <person name="Larsson T."/>
            <person name="Lv J."/>
            <person name="Arendt D."/>
            <person name="Savage R."/>
            <person name="Osoegawa K."/>
            <person name="de Jong P."/>
            <person name="Lindberg D.R."/>
            <person name="Seaver E.C."/>
            <person name="Weisblat D.A."/>
            <person name="Putnam N.H."/>
            <person name="Grigoriev I.V."/>
            <person name="Rokhsar D.S."/>
        </authorList>
    </citation>
    <scope>NUCLEOTIDE SEQUENCE</scope>
    <source>
        <strain evidence="13">I ESC-2004</strain>
    </source>
</reference>
<keyword evidence="3" id="KW-0677">Repeat</keyword>
<keyword evidence="6" id="KW-0238">DNA-binding</keyword>
<dbReference type="FunCoup" id="R7VM28">
    <property type="interactions" value="1858"/>
</dbReference>
<feature type="domain" description="C2H2-type" evidence="10">
    <location>
        <begin position="177"/>
        <end position="206"/>
    </location>
</feature>
<dbReference type="GO" id="GO:0000981">
    <property type="term" value="F:DNA-binding transcription factor activity, RNA polymerase II-specific"/>
    <property type="evidence" value="ECO:0007669"/>
    <property type="project" value="TreeGrafter"/>
</dbReference>
<dbReference type="PROSITE" id="PS50157">
    <property type="entry name" value="ZINC_FINGER_C2H2_2"/>
    <property type="match status" value="5"/>
</dbReference>
<keyword evidence="7" id="KW-0539">Nucleus</keyword>
<evidence type="ECO:0000256" key="5">
    <source>
        <dbReference type="ARBA" id="ARBA00022833"/>
    </source>
</evidence>
<evidence type="ECO:0000256" key="4">
    <source>
        <dbReference type="ARBA" id="ARBA00022771"/>
    </source>
</evidence>
<evidence type="ECO:0000313" key="11">
    <source>
        <dbReference type="EMBL" id="ELU18130.1"/>
    </source>
</evidence>
<evidence type="ECO:0000313" key="13">
    <source>
        <dbReference type="Proteomes" id="UP000014760"/>
    </source>
</evidence>
<proteinExistence type="predicted"/>
<dbReference type="Gene3D" id="3.30.160.60">
    <property type="entry name" value="Classic Zinc Finger"/>
    <property type="match status" value="4"/>
</dbReference>
<gene>
    <name evidence="11" type="ORF">CAPTEDRAFT_150759</name>
</gene>
<dbReference type="InterPro" id="IPR013087">
    <property type="entry name" value="Znf_C2H2_type"/>
</dbReference>
<reference evidence="11 13" key="2">
    <citation type="journal article" date="2013" name="Nature">
        <title>Insights into bilaterian evolution from three spiralian genomes.</title>
        <authorList>
            <person name="Simakov O."/>
            <person name="Marletaz F."/>
            <person name="Cho S.J."/>
            <person name="Edsinger-Gonzales E."/>
            <person name="Havlak P."/>
            <person name="Hellsten U."/>
            <person name="Kuo D.H."/>
            <person name="Larsson T."/>
            <person name="Lv J."/>
            <person name="Arendt D."/>
            <person name="Savage R."/>
            <person name="Osoegawa K."/>
            <person name="de Jong P."/>
            <person name="Grimwood J."/>
            <person name="Chapman J.A."/>
            <person name="Shapiro H."/>
            <person name="Aerts A."/>
            <person name="Otillar R.P."/>
            <person name="Terry A.Y."/>
            <person name="Boore J.L."/>
            <person name="Grigoriev I.V."/>
            <person name="Lindberg D.R."/>
            <person name="Seaver E.C."/>
            <person name="Weisblat D.A."/>
            <person name="Putnam N.H."/>
            <person name="Rokhsar D.S."/>
        </authorList>
    </citation>
    <scope>NUCLEOTIDE SEQUENCE</scope>
    <source>
        <strain evidence="11 13">I ESC-2004</strain>
    </source>
</reference>
<dbReference type="GO" id="GO:0000978">
    <property type="term" value="F:RNA polymerase II cis-regulatory region sequence-specific DNA binding"/>
    <property type="evidence" value="ECO:0007669"/>
    <property type="project" value="TreeGrafter"/>
</dbReference>
<evidence type="ECO:0000256" key="6">
    <source>
        <dbReference type="ARBA" id="ARBA00023125"/>
    </source>
</evidence>
<dbReference type="PROSITE" id="PS00028">
    <property type="entry name" value="ZINC_FINGER_C2H2_1"/>
    <property type="match status" value="6"/>
</dbReference>
<keyword evidence="5" id="KW-0862">Zinc</keyword>
<dbReference type="EMBL" id="KB292093">
    <property type="protein sequence ID" value="ELU18130.1"/>
    <property type="molecule type" value="Genomic_DNA"/>
</dbReference>
<dbReference type="AlphaFoldDB" id="R7VM28"/>
<sequence length="519" mass="59288">MSTDKPAQRKALVKPLAKNHVLVMHCEWETCEETFKSLDPFHAHVSAHIRELDPEGKFVGEGELMPCASDVSHEFSCCWRDCGSLTCGSFIELLRHVFFHVMHARVKSRGRLLMEQKTLPSCSLDSSTHNIIPDKLEAFKCHWSDCKCEFDCPSLFYRHIERHYAIYPPGRRVEGGCACLWTGCNAVVTNITKLSDHMRRHSQEKTVACPTCGGMFANNTKLRDHLHRQITSDPLTSKCFQCSHCNKQFSSERILRDHLRHHVNSYKCPLCEMTCPTPSGLRHHIHYRHANERPFKCNMCSYSGKRLRDLRLHTATHMKDTLHCGEADCSFECKLDQTLLAHYQREHSAEKLPRYLCHECGSIYSRGFILTKHLKKKHNFKWPAGHQRFNYKEHEDGFFRLQTIRYESIELSEQLLQEGAEAPPAPSPAGSYNLKMLGDVAAALREPAESSVDESEAYSDLESMTDCSEAVPSEDAMMSSPAPPSHGETSKRYFREVSISQSSDFSEDVCENSDHSIFQ</sequence>
<dbReference type="Proteomes" id="UP000014760">
    <property type="component" value="Unassembled WGS sequence"/>
</dbReference>
<feature type="domain" description="C2H2-type" evidence="10">
    <location>
        <begin position="207"/>
        <end position="234"/>
    </location>
</feature>
<reference evidence="12" key="3">
    <citation type="submission" date="2015-06" db="UniProtKB">
        <authorList>
            <consortium name="EnsemblMetazoa"/>
        </authorList>
    </citation>
    <scope>IDENTIFICATION</scope>
</reference>
<dbReference type="GO" id="GO:0045892">
    <property type="term" value="P:negative regulation of DNA-templated transcription"/>
    <property type="evidence" value="ECO:0007669"/>
    <property type="project" value="UniProtKB-ARBA"/>
</dbReference>
<evidence type="ECO:0000256" key="9">
    <source>
        <dbReference type="SAM" id="MobiDB-lite"/>
    </source>
</evidence>